<feature type="region of interest" description="Disordered" evidence="1">
    <location>
        <begin position="53"/>
        <end position="102"/>
    </location>
</feature>
<evidence type="ECO:0000313" key="2">
    <source>
        <dbReference type="EMBL" id="KAJ8069186.1"/>
    </source>
</evidence>
<gene>
    <name evidence="2" type="ORF">OCU04_002857</name>
</gene>
<accession>A0A9X0AUH8</accession>
<name>A0A9X0AUH8_9HELO</name>
<protein>
    <submittedName>
        <fullName evidence="2">Uncharacterized protein</fullName>
    </submittedName>
</protein>
<feature type="compositionally biased region" description="Polar residues" evidence="1">
    <location>
        <begin position="90"/>
        <end position="102"/>
    </location>
</feature>
<reference evidence="2" key="1">
    <citation type="submission" date="2022-11" db="EMBL/GenBank/DDBJ databases">
        <title>Genome Resource of Sclerotinia nivalis Strain SnTB1, a Plant Pathogen Isolated from American Ginseng.</title>
        <authorList>
            <person name="Fan S."/>
        </authorList>
    </citation>
    <scope>NUCLEOTIDE SEQUENCE</scope>
    <source>
        <strain evidence="2">SnTB1</strain>
    </source>
</reference>
<evidence type="ECO:0000313" key="3">
    <source>
        <dbReference type="Proteomes" id="UP001152300"/>
    </source>
</evidence>
<proteinExistence type="predicted"/>
<comment type="caution">
    <text evidence="2">The sequence shown here is derived from an EMBL/GenBank/DDBJ whole genome shotgun (WGS) entry which is preliminary data.</text>
</comment>
<dbReference type="EMBL" id="JAPEIS010000002">
    <property type="protein sequence ID" value="KAJ8069186.1"/>
    <property type="molecule type" value="Genomic_DNA"/>
</dbReference>
<feature type="compositionally biased region" description="Low complexity" evidence="1">
    <location>
        <begin position="72"/>
        <end position="89"/>
    </location>
</feature>
<dbReference type="Proteomes" id="UP001152300">
    <property type="component" value="Unassembled WGS sequence"/>
</dbReference>
<keyword evidence="3" id="KW-1185">Reference proteome</keyword>
<sequence length="102" mass="11243">MIFIVCSFCKYTVSFPSISKIPQRVCQIPGNDKPVYGMVTNLLHNFLSSQFPSSAPLPKSVPFKTPSPTTRPSSHLLPLHIPPNLTTPIQTLKSIKPKNNSP</sequence>
<evidence type="ECO:0000256" key="1">
    <source>
        <dbReference type="SAM" id="MobiDB-lite"/>
    </source>
</evidence>
<organism evidence="2 3">
    <name type="scientific">Sclerotinia nivalis</name>
    <dbReference type="NCBI Taxonomy" id="352851"/>
    <lineage>
        <taxon>Eukaryota</taxon>
        <taxon>Fungi</taxon>
        <taxon>Dikarya</taxon>
        <taxon>Ascomycota</taxon>
        <taxon>Pezizomycotina</taxon>
        <taxon>Leotiomycetes</taxon>
        <taxon>Helotiales</taxon>
        <taxon>Sclerotiniaceae</taxon>
        <taxon>Sclerotinia</taxon>
    </lineage>
</organism>
<dbReference type="AlphaFoldDB" id="A0A9X0AUH8"/>